<evidence type="ECO:0000256" key="2">
    <source>
        <dbReference type="ARBA" id="ARBA00008520"/>
    </source>
</evidence>
<dbReference type="Gene3D" id="3.40.190.10">
    <property type="entry name" value="Periplasmic binding protein-like II"/>
    <property type="match status" value="2"/>
</dbReference>
<dbReference type="EMBL" id="CABVHY010000040">
    <property type="protein sequence ID" value="VVO40566.1"/>
    <property type="molecule type" value="Genomic_DNA"/>
</dbReference>
<dbReference type="OrthoDB" id="9815444at2"/>
<sequence>MGNNINNWSRRSVLKAGVAGAVALSTTSMWSSLRAQTKRIVVRDDGGVYTKAYTEVFYRPFQEATGIEVIGVQANAEPTAQILSMVDAGAYTWDMAKISQPAIRMLTQGQKKYLEPHGLGNDPIVSVMPEHFMSEYGVGTNVYSTVLAYRKDAFEGRQAPTSWKDFYDVEGFPGRRALRRHPFDTIEQALLADGVAIANVYPCDLERAFSALDRIKNDVSVFWTSGAQVEQLLVSGEVDMVPVWVSRAQSARSSNAPVGIVWDQNIWGLDSWAILAGTPNAEACREFIKFTCDPKRQAELTKYFPAGVTHPQAFDFIDPKVAVDCPSYPDHIAKGLPIDAQYWTEKQSAALERYNAWLLS</sequence>
<dbReference type="InterPro" id="IPR006059">
    <property type="entry name" value="SBP"/>
</dbReference>
<evidence type="ECO:0000313" key="6">
    <source>
        <dbReference type="EMBL" id="VVO40566.1"/>
    </source>
</evidence>
<gene>
    <name evidence="6" type="ORF">PS723_05798</name>
</gene>
<dbReference type="GO" id="GO:0015888">
    <property type="term" value="P:thiamine transport"/>
    <property type="evidence" value="ECO:0007669"/>
    <property type="project" value="TreeGrafter"/>
</dbReference>
<dbReference type="PANTHER" id="PTHR30006:SF3">
    <property type="entry name" value="THIAMINE-BINDING PERIPLASMIC PROTEIN"/>
    <property type="match status" value="1"/>
</dbReference>
<dbReference type="Proteomes" id="UP000379480">
    <property type="component" value="Unassembled WGS sequence"/>
</dbReference>
<proteinExistence type="inferred from homology"/>
<protein>
    <submittedName>
        <fullName evidence="6">Uncharacterized protein</fullName>
    </submittedName>
</protein>
<dbReference type="InterPro" id="IPR006311">
    <property type="entry name" value="TAT_signal"/>
</dbReference>
<keyword evidence="5" id="KW-0574">Periplasm</keyword>
<evidence type="ECO:0000256" key="1">
    <source>
        <dbReference type="ARBA" id="ARBA00004418"/>
    </source>
</evidence>
<dbReference type="RefSeq" id="WP_150807001.1">
    <property type="nucleotide sequence ID" value="NZ_CABVHY010000040.1"/>
</dbReference>
<comment type="similarity">
    <text evidence="2">Belongs to the bacterial solute-binding protein 1 family.</text>
</comment>
<dbReference type="Pfam" id="PF13416">
    <property type="entry name" value="SBP_bac_8"/>
    <property type="match status" value="1"/>
</dbReference>
<name>A0A5E7FMQ2_PSEFL</name>
<dbReference type="GO" id="GO:0030976">
    <property type="term" value="F:thiamine pyrophosphate binding"/>
    <property type="evidence" value="ECO:0007669"/>
    <property type="project" value="TreeGrafter"/>
</dbReference>
<dbReference type="AlphaFoldDB" id="A0A5E7FMQ2"/>
<dbReference type="GO" id="GO:0030975">
    <property type="term" value="F:thiamine binding"/>
    <property type="evidence" value="ECO:0007669"/>
    <property type="project" value="TreeGrafter"/>
</dbReference>
<evidence type="ECO:0000256" key="5">
    <source>
        <dbReference type="ARBA" id="ARBA00022764"/>
    </source>
</evidence>
<comment type="subcellular location">
    <subcellularLocation>
        <location evidence="1">Periplasm</location>
    </subcellularLocation>
</comment>
<dbReference type="PANTHER" id="PTHR30006">
    <property type="entry name" value="THIAMINE-BINDING PERIPLASMIC PROTEIN-RELATED"/>
    <property type="match status" value="1"/>
</dbReference>
<dbReference type="GO" id="GO:0030288">
    <property type="term" value="C:outer membrane-bounded periplasmic space"/>
    <property type="evidence" value="ECO:0007669"/>
    <property type="project" value="TreeGrafter"/>
</dbReference>
<evidence type="ECO:0000313" key="7">
    <source>
        <dbReference type="Proteomes" id="UP000379480"/>
    </source>
</evidence>
<keyword evidence="4" id="KW-0732">Signal</keyword>
<dbReference type="PROSITE" id="PS51318">
    <property type="entry name" value="TAT"/>
    <property type="match status" value="1"/>
</dbReference>
<reference evidence="6 7" key="1">
    <citation type="submission" date="2019-09" db="EMBL/GenBank/DDBJ databases">
        <authorList>
            <person name="Chandra G."/>
            <person name="Truman W A."/>
        </authorList>
    </citation>
    <scope>NUCLEOTIDE SEQUENCE [LARGE SCALE GENOMIC DNA]</scope>
    <source>
        <strain evidence="6">PS723</strain>
    </source>
</reference>
<organism evidence="6 7">
    <name type="scientific">Pseudomonas fluorescens</name>
    <dbReference type="NCBI Taxonomy" id="294"/>
    <lineage>
        <taxon>Bacteria</taxon>
        <taxon>Pseudomonadati</taxon>
        <taxon>Pseudomonadota</taxon>
        <taxon>Gammaproteobacteria</taxon>
        <taxon>Pseudomonadales</taxon>
        <taxon>Pseudomonadaceae</taxon>
        <taxon>Pseudomonas</taxon>
    </lineage>
</organism>
<evidence type="ECO:0000256" key="3">
    <source>
        <dbReference type="ARBA" id="ARBA00022448"/>
    </source>
</evidence>
<dbReference type="CDD" id="cd13589">
    <property type="entry name" value="PBP2_polyamine_RpCGA009"/>
    <property type="match status" value="1"/>
</dbReference>
<keyword evidence="3" id="KW-0813">Transport</keyword>
<evidence type="ECO:0000256" key="4">
    <source>
        <dbReference type="ARBA" id="ARBA00022729"/>
    </source>
</evidence>
<accession>A0A5E7FMQ2</accession>
<dbReference type="SUPFAM" id="SSF53850">
    <property type="entry name" value="Periplasmic binding protein-like II"/>
    <property type="match status" value="1"/>
</dbReference>